<reference evidence="7" key="1">
    <citation type="journal article" date="2020" name="Stud. Mycol.">
        <title>101 Dothideomycetes genomes: a test case for predicting lifestyles and emergence of pathogens.</title>
        <authorList>
            <person name="Haridas S."/>
            <person name="Albert R."/>
            <person name="Binder M."/>
            <person name="Bloem J."/>
            <person name="Labutti K."/>
            <person name="Salamov A."/>
            <person name="Andreopoulos B."/>
            <person name="Baker S."/>
            <person name="Barry K."/>
            <person name="Bills G."/>
            <person name="Bluhm B."/>
            <person name="Cannon C."/>
            <person name="Castanera R."/>
            <person name="Culley D."/>
            <person name="Daum C."/>
            <person name="Ezra D."/>
            <person name="Gonzalez J."/>
            <person name="Henrissat B."/>
            <person name="Kuo A."/>
            <person name="Liang C."/>
            <person name="Lipzen A."/>
            <person name="Lutzoni F."/>
            <person name="Magnuson J."/>
            <person name="Mondo S."/>
            <person name="Nolan M."/>
            <person name="Ohm R."/>
            <person name="Pangilinan J."/>
            <person name="Park H.-J."/>
            <person name="Ramirez L."/>
            <person name="Alfaro M."/>
            <person name="Sun H."/>
            <person name="Tritt A."/>
            <person name="Yoshinaga Y."/>
            <person name="Zwiers L.-H."/>
            <person name="Turgeon B."/>
            <person name="Goodwin S."/>
            <person name="Spatafora J."/>
            <person name="Crous P."/>
            <person name="Grigoriev I."/>
        </authorList>
    </citation>
    <scope>NUCLEOTIDE SEQUENCE</scope>
    <source>
        <strain evidence="7">Tuck. ex Michener</strain>
    </source>
</reference>
<keyword evidence="8" id="KW-1185">Reference proteome</keyword>
<sequence length="272" mass="31093">MVSNDIPPPHVPAHVVPLCSLFLQIGGGLWTVSYMLYVRESFRSRSYGMPLFALALNISWEIVYALYVTETRLEKFVFTLWLVIDCGMVYNTLKYAKYEWTHSPKIAHNIGSILAVMVIGATFGHWTFAKWWIENEIGKRDGKFYKGVVGPDMTELGFWSAILCQSYLSTASLCQLVVRQHSGGVNWTIWGTRAFGSVIGLYLLCGWEWYFWREAHGYVMSPFAIFLWGTSVICDSAYPYALWCISKTENILPDGRKIDGKYVNSKSNKRLE</sequence>
<keyword evidence="3 6" id="KW-0812">Transmembrane</keyword>
<evidence type="ECO:0000256" key="6">
    <source>
        <dbReference type="SAM" id="Phobius"/>
    </source>
</evidence>
<evidence type="ECO:0008006" key="9">
    <source>
        <dbReference type="Google" id="ProtNLM"/>
    </source>
</evidence>
<feature type="transmembrane region" description="Helical" evidence="6">
    <location>
        <begin position="75"/>
        <end position="93"/>
    </location>
</feature>
<dbReference type="InterPro" id="IPR039020">
    <property type="entry name" value="PaxB-like"/>
</dbReference>
<dbReference type="Pfam" id="PF25129">
    <property type="entry name" value="Pyr4-TMTC"/>
    <property type="match status" value="1"/>
</dbReference>
<evidence type="ECO:0000256" key="3">
    <source>
        <dbReference type="ARBA" id="ARBA00022692"/>
    </source>
</evidence>
<accession>A0A6A6HAP6</accession>
<evidence type="ECO:0000256" key="1">
    <source>
        <dbReference type="ARBA" id="ARBA00004141"/>
    </source>
</evidence>
<name>A0A6A6HAP6_VIRVR</name>
<dbReference type="PANTHER" id="PTHR42038:SF2">
    <property type="entry name" value="TERPENE CYCLASE AUSL"/>
    <property type="match status" value="1"/>
</dbReference>
<protein>
    <recommendedName>
        <fullName evidence="9">Integral membrane protein</fullName>
    </recommendedName>
</protein>
<dbReference type="GO" id="GO:0016020">
    <property type="term" value="C:membrane"/>
    <property type="evidence" value="ECO:0007669"/>
    <property type="project" value="UniProtKB-SubCell"/>
</dbReference>
<evidence type="ECO:0000256" key="2">
    <source>
        <dbReference type="ARBA" id="ARBA00006757"/>
    </source>
</evidence>
<evidence type="ECO:0000313" key="7">
    <source>
        <dbReference type="EMBL" id="KAF2234909.1"/>
    </source>
</evidence>
<gene>
    <name evidence="7" type="ORF">EV356DRAFT_466104</name>
</gene>
<feature type="transmembrane region" description="Helical" evidence="6">
    <location>
        <begin position="190"/>
        <end position="212"/>
    </location>
</feature>
<proteinExistence type="inferred from homology"/>
<dbReference type="AlphaFoldDB" id="A0A6A6HAP6"/>
<feature type="transmembrane region" description="Helical" evidence="6">
    <location>
        <begin position="49"/>
        <end position="69"/>
    </location>
</feature>
<keyword evidence="4 6" id="KW-1133">Transmembrane helix</keyword>
<dbReference type="OrthoDB" id="5294024at2759"/>
<feature type="transmembrane region" description="Helical" evidence="6">
    <location>
        <begin position="113"/>
        <end position="133"/>
    </location>
</feature>
<evidence type="ECO:0000256" key="5">
    <source>
        <dbReference type="ARBA" id="ARBA00023136"/>
    </source>
</evidence>
<feature type="transmembrane region" description="Helical" evidence="6">
    <location>
        <begin position="15"/>
        <end position="37"/>
    </location>
</feature>
<dbReference type="EMBL" id="ML991795">
    <property type="protein sequence ID" value="KAF2234909.1"/>
    <property type="molecule type" value="Genomic_DNA"/>
</dbReference>
<evidence type="ECO:0000256" key="4">
    <source>
        <dbReference type="ARBA" id="ARBA00022989"/>
    </source>
</evidence>
<feature type="transmembrane region" description="Helical" evidence="6">
    <location>
        <begin position="218"/>
        <end position="238"/>
    </location>
</feature>
<comment type="similarity">
    <text evidence="2">Belongs to the paxB family.</text>
</comment>
<dbReference type="PANTHER" id="PTHR42038">
    <property type="match status" value="1"/>
</dbReference>
<organism evidence="7 8">
    <name type="scientific">Viridothelium virens</name>
    <name type="common">Speckled blister lichen</name>
    <name type="synonym">Trypethelium virens</name>
    <dbReference type="NCBI Taxonomy" id="1048519"/>
    <lineage>
        <taxon>Eukaryota</taxon>
        <taxon>Fungi</taxon>
        <taxon>Dikarya</taxon>
        <taxon>Ascomycota</taxon>
        <taxon>Pezizomycotina</taxon>
        <taxon>Dothideomycetes</taxon>
        <taxon>Dothideomycetes incertae sedis</taxon>
        <taxon>Trypetheliales</taxon>
        <taxon>Trypetheliaceae</taxon>
        <taxon>Viridothelium</taxon>
    </lineage>
</organism>
<dbReference type="Proteomes" id="UP000800092">
    <property type="component" value="Unassembled WGS sequence"/>
</dbReference>
<feature type="transmembrane region" description="Helical" evidence="6">
    <location>
        <begin position="156"/>
        <end position="178"/>
    </location>
</feature>
<evidence type="ECO:0000313" key="8">
    <source>
        <dbReference type="Proteomes" id="UP000800092"/>
    </source>
</evidence>
<comment type="subcellular location">
    <subcellularLocation>
        <location evidence="1">Membrane</location>
        <topology evidence="1">Multi-pass membrane protein</topology>
    </subcellularLocation>
</comment>
<dbReference type="GO" id="GO:0016829">
    <property type="term" value="F:lyase activity"/>
    <property type="evidence" value="ECO:0007669"/>
    <property type="project" value="InterPro"/>
</dbReference>
<keyword evidence="5 6" id="KW-0472">Membrane</keyword>